<organism evidence="3 4">
    <name type="scientific">Novipirellula artificiosorum</name>
    <dbReference type="NCBI Taxonomy" id="2528016"/>
    <lineage>
        <taxon>Bacteria</taxon>
        <taxon>Pseudomonadati</taxon>
        <taxon>Planctomycetota</taxon>
        <taxon>Planctomycetia</taxon>
        <taxon>Pirellulales</taxon>
        <taxon>Pirellulaceae</taxon>
        <taxon>Novipirellula</taxon>
    </lineage>
</organism>
<name>A0A5C6E0D7_9BACT</name>
<feature type="transmembrane region" description="Helical" evidence="2">
    <location>
        <begin position="156"/>
        <end position="176"/>
    </location>
</feature>
<feature type="transmembrane region" description="Helical" evidence="2">
    <location>
        <begin position="65"/>
        <end position="82"/>
    </location>
</feature>
<accession>A0A5C6E0D7</accession>
<evidence type="ECO:0000256" key="1">
    <source>
        <dbReference type="SAM" id="MobiDB-lite"/>
    </source>
</evidence>
<protein>
    <submittedName>
        <fullName evidence="3">Uncharacterized protein</fullName>
    </submittedName>
</protein>
<dbReference type="OrthoDB" id="220056at2"/>
<dbReference type="RefSeq" id="WP_146524290.1">
    <property type="nucleotide sequence ID" value="NZ_SJPV01000001.1"/>
</dbReference>
<proteinExistence type="predicted"/>
<feature type="compositionally biased region" description="Polar residues" evidence="1">
    <location>
        <begin position="672"/>
        <end position="690"/>
    </location>
</feature>
<keyword evidence="2" id="KW-1133">Transmembrane helix</keyword>
<dbReference type="Proteomes" id="UP000319143">
    <property type="component" value="Unassembled WGS sequence"/>
</dbReference>
<dbReference type="AlphaFoldDB" id="A0A5C6E0D7"/>
<sequence precursor="true">MPSPKTPVRLSVPPGLRDQLTAFRRQVWWTKMTEAVCLAVLVVLAAFLTVFVADRLGDTPATIRLAIGLVVLVVCLSVPWAMHRWVWQHRRFDQLAELLRRRQADIGDRLLGVIELTQSETEQARSPRLCAAAMNQVAAAAANVDLNNAAPPSRTGIYGVWLVLATVLVATAFLVARPAARNAWARMLAPWRSIPRYTFTWVQPIASTWIVPHGERSTRTIRLDDQSHWKPASATLSEGSSAIASSTRVGNRYAFELPATLDTTVMHLAIGDYKQSIELHPTLRPELTTVSATVRLPPYLQLPEPIEKDLRSGILSVVGGSEVSLHATASRSLSAASIDEVTTRVSDAVIASDPFTVGDEPVEKSIQWRDTLGLSGRQPFSLSIQSVADQPPSVVASKWPSDTVLLDSEPFHIEAIASDDFGVKRIGVVWQASDQQPNTPYLDERTIASGAPDASSLQVPVTFTAKSLGLPARAVELRLWAEDYRLDRERSYSVPYRLTILNPSQHAKWIAGRLLVWQQSALDVRDREMSLHQRNKELREQTREGAIDRALQDALREQAAAETANARRLSELTKAGKTLLSQAARNAEVGAESIQSMAEMIQTLQEISTQRMPTVADLLEKASRAMASDVQQQSDASLVGENRLKSNSEPTSLSPSELDKETKDSEFPSVVDQESSQRLRSPSSDGNVDLTTDESDSKNRLGLAATTVAISKASSDSGESEPSLLEEAIDEQNELLTEFKKLSKEMNATLVKLEGSTFVKRLKAASRIQESIANRLADRIEQLFGKDLHQNSTDREYLAMIGRLQTDLGEQLSTTIDDMRAFYKRKQMVLFGIVLDEMDREEVLPALDRLQSRITTEPGLSIAQADYWCHTLDRWADELVESPQGESDPGPKENASLPPSVILEVLRILEQEVNLRDETRTTEQAKSALQAIEYQTEAVRLGQTQTELRVRIESVVSELESIPDGALRYENDINLMLMVAQTMNEAASILQSPNTADEAIAAESEAIELLLRSKRVDPQGGGEAGSDPSGGGQGSGAEAALALLGLGVNENEQLRESETLQTTGKTGQVLPEEFRAGLEEYFRRVEESQ</sequence>
<feature type="compositionally biased region" description="Basic and acidic residues" evidence="1">
    <location>
        <begin position="657"/>
        <end position="666"/>
    </location>
</feature>
<comment type="caution">
    <text evidence="3">The sequence shown here is derived from an EMBL/GenBank/DDBJ whole genome shotgun (WGS) entry which is preliminary data.</text>
</comment>
<feature type="region of interest" description="Disordered" evidence="1">
    <location>
        <begin position="626"/>
        <end position="699"/>
    </location>
</feature>
<evidence type="ECO:0000313" key="3">
    <source>
        <dbReference type="EMBL" id="TWU42185.1"/>
    </source>
</evidence>
<gene>
    <name evidence="3" type="ORF">Poly41_04810</name>
</gene>
<feature type="transmembrane region" description="Helical" evidence="2">
    <location>
        <begin position="35"/>
        <end position="53"/>
    </location>
</feature>
<keyword evidence="2" id="KW-0472">Membrane</keyword>
<keyword evidence="4" id="KW-1185">Reference proteome</keyword>
<feature type="compositionally biased region" description="Gly residues" evidence="1">
    <location>
        <begin position="1019"/>
        <end position="1035"/>
    </location>
</feature>
<reference evidence="3 4" key="1">
    <citation type="submission" date="2019-02" db="EMBL/GenBank/DDBJ databases">
        <title>Deep-cultivation of Planctomycetes and their phenomic and genomic characterization uncovers novel biology.</title>
        <authorList>
            <person name="Wiegand S."/>
            <person name="Jogler M."/>
            <person name="Boedeker C."/>
            <person name="Pinto D."/>
            <person name="Vollmers J."/>
            <person name="Rivas-Marin E."/>
            <person name="Kohn T."/>
            <person name="Peeters S.H."/>
            <person name="Heuer A."/>
            <person name="Rast P."/>
            <person name="Oberbeckmann S."/>
            <person name="Bunk B."/>
            <person name="Jeske O."/>
            <person name="Meyerdierks A."/>
            <person name="Storesund J.E."/>
            <person name="Kallscheuer N."/>
            <person name="Luecker S."/>
            <person name="Lage O.M."/>
            <person name="Pohl T."/>
            <person name="Merkel B.J."/>
            <person name="Hornburger P."/>
            <person name="Mueller R.-W."/>
            <person name="Bruemmer F."/>
            <person name="Labrenz M."/>
            <person name="Spormann A.M."/>
            <person name="Op Den Camp H."/>
            <person name="Overmann J."/>
            <person name="Amann R."/>
            <person name="Jetten M.S.M."/>
            <person name="Mascher T."/>
            <person name="Medema M.H."/>
            <person name="Devos D.P."/>
            <person name="Kaster A.-K."/>
            <person name="Ovreas L."/>
            <person name="Rohde M."/>
            <person name="Galperin M.Y."/>
            <person name="Jogler C."/>
        </authorList>
    </citation>
    <scope>NUCLEOTIDE SEQUENCE [LARGE SCALE GENOMIC DNA]</scope>
    <source>
        <strain evidence="3 4">Poly41</strain>
    </source>
</reference>
<evidence type="ECO:0000256" key="2">
    <source>
        <dbReference type="SAM" id="Phobius"/>
    </source>
</evidence>
<keyword evidence="2" id="KW-0812">Transmembrane</keyword>
<dbReference type="EMBL" id="SJPV01000001">
    <property type="protein sequence ID" value="TWU42185.1"/>
    <property type="molecule type" value="Genomic_DNA"/>
</dbReference>
<feature type="region of interest" description="Disordered" evidence="1">
    <location>
        <begin position="1015"/>
        <end position="1037"/>
    </location>
</feature>
<feature type="compositionally biased region" description="Polar residues" evidence="1">
    <location>
        <begin position="645"/>
        <end position="655"/>
    </location>
</feature>
<evidence type="ECO:0000313" key="4">
    <source>
        <dbReference type="Proteomes" id="UP000319143"/>
    </source>
</evidence>